<protein>
    <submittedName>
        <fullName evidence="4">AC4 protein</fullName>
    </submittedName>
</protein>
<keyword evidence="5" id="KW-1185">Reference proteome</keyword>
<evidence type="ECO:0000313" key="5">
    <source>
        <dbReference type="Proteomes" id="UP000682114"/>
    </source>
</evidence>
<dbReference type="Pfam" id="PF01492">
    <property type="entry name" value="Gemini_C4"/>
    <property type="match status" value="1"/>
</dbReference>
<evidence type="ECO:0000256" key="1">
    <source>
        <dbReference type="ARBA" id="ARBA00008996"/>
    </source>
</evidence>
<reference evidence="4" key="1">
    <citation type="submission" date="2018-09" db="EMBL/GenBank/DDBJ databases">
        <title>Papaya leaf curl disease complex.</title>
        <authorList>
            <person name="Varun P."/>
            <person name="Saxena S."/>
        </authorList>
    </citation>
    <scope>NUCLEOTIDE SEQUENCE [LARGE SCALE GENOMIC DNA]</scope>
    <source>
        <strain evidence="4">PSB-14</strain>
    </source>
</reference>
<gene>
    <name evidence="4" type="primary">AC4</name>
</gene>
<feature type="compositionally biased region" description="Polar residues" evidence="3">
    <location>
        <begin position="88"/>
        <end position="104"/>
    </location>
</feature>
<accession>A0A5P1I926</accession>
<evidence type="ECO:0000313" key="4">
    <source>
        <dbReference type="EMBL" id="QBP05526.1"/>
    </source>
</evidence>
<evidence type="ECO:0000256" key="2">
    <source>
        <dbReference type="ARBA" id="ARBA00022581"/>
    </source>
</evidence>
<comment type="similarity">
    <text evidence="1">Belongs to the geminiviridae protein AC4/C4 family.</text>
</comment>
<organism evidence="4 5">
    <name type="scientific">Papaya leaf curl Lucknow virus 2</name>
    <dbReference type="NCBI Taxonomy" id="3232064"/>
    <lineage>
        <taxon>Viruses</taxon>
        <taxon>Monodnaviria</taxon>
        <taxon>Shotokuvirae</taxon>
        <taxon>Cressdnaviricota</taxon>
        <taxon>Repensiviricetes</taxon>
        <taxon>Geplafuvirales</taxon>
        <taxon>Geminiviridae</taxon>
        <taxon>Begomovirus</taxon>
        <taxon>Begomovirus caricasecundi</taxon>
    </lineage>
</organism>
<keyword evidence="2" id="KW-0945">Host-virus interaction</keyword>
<dbReference type="Proteomes" id="UP000682114">
    <property type="component" value="Segment"/>
</dbReference>
<evidence type="ECO:0000256" key="3">
    <source>
        <dbReference type="SAM" id="MobiDB-lite"/>
    </source>
</evidence>
<proteinExistence type="inferred from homology"/>
<sequence>MPKISSLLIPNAQYAKSKCSNYLKTLPVLLINCLSEYQKKNTKIGLCVSRVSSNSKGNCGSEKTDILKSLALIPQASSTPGFRELSAGQVSSPTSRRAESTSTGVSFRSVGDLLVEVNRQVVMVQRRP</sequence>
<dbReference type="EMBL" id="MH988458">
    <property type="protein sequence ID" value="QBP05526.1"/>
    <property type="molecule type" value="Genomic_DNA"/>
</dbReference>
<dbReference type="InterPro" id="IPR002488">
    <property type="entry name" value="Gemini_C4"/>
</dbReference>
<name>A0A5P1I926_9GEMI</name>
<feature type="region of interest" description="Disordered" evidence="3">
    <location>
        <begin position="80"/>
        <end position="104"/>
    </location>
</feature>